<evidence type="ECO:0008006" key="5">
    <source>
        <dbReference type="Google" id="ProtNLM"/>
    </source>
</evidence>
<dbReference type="AlphaFoldDB" id="A0A0B1ZDU0"/>
<dbReference type="PRINTS" id="PR00359">
    <property type="entry name" value="BP450"/>
</dbReference>
<name>A0A0B1ZDU0_9SPHN</name>
<keyword evidence="2" id="KW-0349">Heme</keyword>
<accession>A0A0B1ZDU0</accession>
<dbReference type="InterPro" id="IPR002397">
    <property type="entry name" value="Cyt_P450_B"/>
</dbReference>
<dbReference type="Proteomes" id="UP000031057">
    <property type="component" value="Unassembled WGS sequence"/>
</dbReference>
<evidence type="ECO:0000256" key="2">
    <source>
        <dbReference type="RuleBase" id="RU000461"/>
    </source>
</evidence>
<dbReference type="InterPro" id="IPR001128">
    <property type="entry name" value="Cyt_P450"/>
</dbReference>
<dbReference type="GO" id="GO:0005506">
    <property type="term" value="F:iron ion binding"/>
    <property type="evidence" value="ECO:0007669"/>
    <property type="project" value="InterPro"/>
</dbReference>
<keyword evidence="2" id="KW-0479">Metal-binding</keyword>
<comment type="caution">
    <text evidence="3">The sequence shown here is derived from an EMBL/GenBank/DDBJ whole genome shotgun (WGS) entry which is preliminary data.</text>
</comment>
<dbReference type="OrthoDB" id="5522954at2"/>
<dbReference type="EMBL" id="JTDI01000008">
    <property type="protein sequence ID" value="KHK89209.1"/>
    <property type="molecule type" value="Genomic_DNA"/>
</dbReference>
<dbReference type="SUPFAM" id="SSF48264">
    <property type="entry name" value="Cytochrome P450"/>
    <property type="match status" value="1"/>
</dbReference>
<keyword evidence="4" id="KW-1185">Reference proteome</keyword>
<evidence type="ECO:0000313" key="3">
    <source>
        <dbReference type="EMBL" id="KHK89209.1"/>
    </source>
</evidence>
<keyword evidence="2" id="KW-0503">Monooxygenase</keyword>
<dbReference type="PROSITE" id="PS00086">
    <property type="entry name" value="CYTOCHROME_P450"/>
    <property type="match status" value="1"/>
</dbReference>
<dbReference type="Gene3D" id="1.10.630.10">
    <property type="entry name" value="Cytochrome P450"/>
    <property type="match status" value="1"/>
</dbReference>
<dbReference type="PANTHER" id="PTHR46696">
    <property type="entry name" value="P450, PUTATIVE (EUROFUNG)-RELATED"/>
    <property type="match status" value="1"/>
</dbReference>
<dbReference type="PANTHER" id="PTHR46696:SF1">
    <property type="entry name" value="CYTOCHROME P450 YJIB-RELATED"/>
    <property type="match status" value="1"/>
</dbReference>
<dbReference type="PRINTS" id="PR00385">
    <property type="entry name" value="P450"/>
</dbReference>
<sequence length="195" mass="22495">MLSEDLISLLVVARLGGRLLTLDERHRTARGFFVGNDTFTSLFLNMLYRLLENRSLWEAVKADRSLVNVAIEESLRLDPPSIGMFRLSTHRIELHGVEIPEHSRVLFAIPGANHDPAVFDRPDEFRLDRPREEMQRHLGFGFGPHFCPGASIARLEANIALNRVLDRMPDLELTEPPERIEPFNFWGYKTFMAKW</sequence>
<dbReference type="GO" id="GO:0016705">
    <property type="term" value="F:oxidoreductase activity, acting on paired donors, with incorporation or reduction of molecular oxygen"/>
    <property type="evidence" value="ECO:0007669"/>
    <property type="project" value="InterPro"/>
</dbReference>
<dbReference type="InterPro" id="IPR036396">
    <property type="entry name" value="Cyt_P450_sf"/>
</dbReference>
<dbReference type="GO" id="GO:0020037">
    <property type="term" value="F:heme binding"/>
    <property type="evidence" value="ECO:0007669"/>
    <property type="project" value="InterPro"/>
</dbReference>
<organism evidence="3 4">
    <name type="scientific">Novosphingobium malaysiense</name>
    <dbReference type="NCBI Taxonomy" id="1348853"/>
    <lineage>
        <taxon>Bacteria</taxon>
        <taxon>Pseudomonadati</taxon>
        <taxon>Pseudomonadota</taxon>
        <taxon>Alphaproteobacteria</taxon>
        <taxon>Sphingomonadales</taxon>
        <taxon>Sphingomonadaceae</taxon>
        <taxon>Novosphingobium</taxon>
    </lineage>
</organism>
<evidence type="ECO:0000256" key="1">
    <source>
        <dbReference type="ARBA" id="ARBA00010617"/>
    </source>
</evidence>
<dbReference type="STRING" id="1348853.LK12_21825"/>
<keyword evidence="2" id="KW-0560">Oxidoreductase</keyword>
<dbReference type="Pfam" id="PF00067">
    <property type="entry name" value="p450"/>
    <property type="match status" value="1"/>
</dbReference>
<gene>
    <name evidence="3" type="ORF">LK12_21825</name>
</gene>
<evidence type="ECO:0000313" key="4">
    <source>
        <dbReference type="Proteomes" id="UP000031057"/>
    </source>
</evidence>
<reference evidence="3 4" key="1">
    <citation type="submission" date="2014-10" db="EMBL/GenBank/DDBJ databases">
        <title>Genome sequence of Novosphingobium malaysiense MUSC 273(T).</title>
        <authorList>
            <person name="Lee L.-H."/>
        </authorList>
    </citation>
    <scope>NUCLEOTIDE SEQUENCE [LARGE SCALE GENOMIC DNA]</scope>
    <source>
        <strain evidence="3 4">MUSC 273</strain>
    </source>
</reference>
<proteinExistence type="inferred from homology"/>
<protein>
    <recommendedName>
        <fullName evidence="5">Cytochrome P450</fullName>
    </recommendedName>
</protein>
<comment type="similarity">
    <text evidence="1 2">Belongs to the cytochrome P450 family.</text>
</comment>
<dbReference type="InterPro" id="IPR017972">
    <property type="entry name" value="Cyt_P450_CS"/>
</dbReference>
<dbReference type="GO" id="GO:0004497">
    <property type="term" value="F:monooxygenase activity"/>
    <property type="evidence" value="ECO:0007669"/>
    <property type="project" value="UniProtKB-KW"/>
</dbReference>
<keyword evidence="2" id="KW-0408">Iron</keyword>